<keyword evidence="2" id="KW-1185">Reference proteome</keyword>
<dbReference type="RefSeq" id="WP_216334866.1">
    <property type="nucleotide sequence ID" value="NZ_JAHKRR010000004.1"/>
</dbReference>
<proteinExistence type="predicted"/>
<dbReference type="Proteomes" id="UP000653730">
    <property type="component" value="Unassembled WGS sequence"/>
</dbReference>
<sequence length="93" mass="11142">MLLLRVRHCSFESSLWKSSREQRISHLKNILEGEVLLSKSKAEVVELLGDEYNHYYVDRWKYFVTDLKSLPYKMYLEIEFRNNAVSVCRVKLV</sequence>
<gene>
    <name evidence="1" type="ORF">IBL28_07995</name>
</gene>
<organism evidence="1 2">
    <name type="scientific">Sinomicrobium weinanense</name>
    <dbReference type="NCBI Taxonomy" id="2842200"/>
    <lineage>
        <taxon>Bacteria</taxon>
        <taxon>Pseudomonadati</taxon>
        <taxon>Bacteroidota</taxon>
        <taxon>Flavobacteriia</taxon>
        <taxon>Flavobacteriales</taxon>
        <taxon>Flavobacteriaceae</taxon>
        <taxon>Sinomicrobium</taxon>
    </lineage>
</organism>
<name>A0A926JRE5_9FLAO</name>
<reference evidence="1 2" key="1">
    <citation type="submission" date="2020-09" db="EMBL/GenBank/DDBJ databases">
        <title>Sinomicrobium weinanense sp. nov., a halophilic bacteria isolated from saline-alkali soil.</title>
        <authorList>
            <person name="Wu P."/>
            <person name="Ren H."/>
            <person name="Mei Y."/>
            <person name="Liang Y."/>
            <person name="Chen Z."/>
        </authorList>
    </citation>
    <scope>NUCLEOTIDE SEQUENCE [LARGE SCALE GENOMIC DNA]</scope>
    <source>
        <strain evidence="1 2">FJxs</strain>
    </source>
</reference>
<evidence type="ECO:0000313" key="1">
    <source>
        <dbReference type="EMBL" id="MBC9795903.1"/>
    </source>
</evidence>
<dbReference type="EMBL" id="JACVDC010000017">
    <property type="protein sequence ID" value="MBC9795903.1"/>
    <property type="molecule type" value="Genomic_DNA"/>
</dbReference>
<comment type="caution">
    <text evidence="1">The sequence shown here is derived from an EMBL/GenBank/DDBJ whole genome shotgun (WGS) entry which is preliminary data.</text>
</comment>
<protein>
    <submittedName>
        <fullName evidence="1">Uncharacterized protein</fullName>
    </submittedName>
</protein>
<evidence type="ECO:0000313" key="2">
    <source>
        <dbReference type="Proteomes" id="UP000653730"/>
    </source>
</evidence>
<accession>A0A926JRE5</accession>
<dbReference type="AlphaFoldDB" id="A0A926JRE5"/>